<evidence type="ECO:0000259" key="3">
    <source>
        <dbReference type="SMART" id="SM00642"/>
    </source>
</evidence>
<evidence type="ECO:0000313" key="5">
    <source>
        <dbReference type="Proteomes" id="UP000317550"/>
    </source>
</evidence>
<dbReference type="Gene3D" id="3.20.20.80">
    <property type="entry name" value="Glycosidases"/>
    <property type="match status" value="1"/>
</dbReference>
<dbReference type="RefSeq" id="WP_144279469.1">
    <property type="nucleotide sequence ID" value="NZ_CP041730.1"/>
</dbReference>
<dbReference type="GO" id="GO:0016798">
    <property type="term" value="F:hydrolase activity, acting on glycosyl bonds"/>
    <property type="evidence" value="ECO:0007669"/>
    <property type="project" value="UniProtKB-KW"/>
</dbReference>
<organism evidence="4 5">
    <name type="scientific">Chitinimonas arctica</name>
    <dbReference type="NCBI Taxonomy" id="2594795"/>
    <lineage>
        <taxon>Bacteria</taxon>
        <taxon>Pseudomonadati</taxon>
        <taxon>Pseudomonadota</taxon>
        <taxon>Betaproteobacteria</taxon>
        <taxon>Neisseriales</taxon>
        <taxon>Chitinibacteraceae</taxon>
        <taxon>Chitinimonas</taxon>
    </lineage>
</organism>
<dbReference type="InterPro" id="IPR017853">
    <property type="entry name" value="GH"/>
</dbReference>
<reference evidence="5" key="1">
    <citation type="submission" date="2019-07" db="EMBL/GenBank/DDBJ databases">
        <title>Chitinimonas sp. nov., isolated from Ny-Alesund, arctica soil.</title>
        <authorList>
            <person name="Xu Q."/>
            <person name="Peng F."/>
        </authorList>
    </citation>
    <scope>NUCLEOTIDE SEQUENCE [LARGE SCALE GENOMIC DNA]</scope>
    <source>
        <strain evidence="5">R3-44</strain>
    </source>
</reference>
<dbReference type="Gene3D" id="2.60.40.1180">
    <property type="entry name" value="Golgi alpha-mannosidase II"/>
    <property type="match status" value="1"/>
</dbReference>
<dbReference type="Pfam" id="PF00128">
    <property type="entry name" value="Alpha-amylase"/>
    <property type="match status" value="2"/>
</dbReference>
<keyword evidence="1 4" id="KW-0378">Hydrolase</keyword>
<dbReference type="EMBL" id="CP041730">
    <property type="protein sequence ID" value="QDQ28082.1"/>
    <property type="molecule type" value="Genomic_DNA"/>
</dbReference>
<evidence type="ECO:0000256" key="2">
    <source>
        <dbReference type="ARBA" id="ARBA00023295"/>
    </source>
</evidence>
<keyword evidence="5" id="KW-1185">Reference proteome</keyword>
<gene>
    <name evidence="4" type="ORF">FNU76_17980</name>
</gene>
<dbReference type="GO" id="GO:0005975">
    <property type="term" value="P:carbohydrate metabolic process"/>
    <property type="evidence" value="ECO:0007669"/>
    <property type="project" value="InterPro"/>
</dbReference>
<dbReference type="SUPFAM" id="SSF51445">
    <property type="entry name" value="(Trans)glycosidases"/>
    <property type="match status" value="1"/>
</dbReference>
<dbReference type="AlphaFoldDB" id="A0A516SIV2"/>
<dbReference type="KEGG" id="cari:FNU76_17980"/>
<dbReference type="OrthoDB" id="9043248at2"/>
<sequence length="501" mass="55613">MKTAALDSFTRKTASQVIYQIFPERFAIGGGLSSVAKLADPAYDLPGAAKREWDDSPLQQPWGQQFYGGDLDGIAERLAYLAELGVTGVYLTPIFQAPSNHKYDATDFLRIDPMFGGEAALQRLIAALHARGMNLTLDAVLNHVSDQHPWFLAAQAGDPDKRDWFSFRPDGSYLCWQDYGLMPELNLDNPAVRDALYAQPNSLVQHWLAQGVDNWRFDVAQDVGIAVAREMAGIVAERFPQAGLLGELNGFCGSWLTEREQVGGGFHGMMNYWYRTATQAWLAGEIDATQMNAALRDARQAYGLPGLLCSWNMLSSHDTPRLITTLGSAEKARLAMLMQLTMPGVPLIYYGEEIGMEGSADPDCRHTMRWDESQWNQTQRAWLKMLIAIRQANPALQYGEVTVLGDRLAGNALVFLRHTDQPGEAALVVVNLADEPLRTRLLLPYSHWYDGVPLRDALGISPETRMQAGSLQLDIAPGSAAIYQAYEPYANYTFFKPRNCA</sequence>
<dbReference type="CDD" id="cd11338">
    <property type="entry name" value="AmyAc_CMD"/>
    <property type="match status" value="1"/>
</dbReference>
<dbReference type="InterPro" id="IPR006047">
    <property type="entry name" value="GH13_cat_dom"/>
</dbReference>
<dbReference type="PANTHER" id="PTHR10357">
    <property type="entry name" value="ALPHA-AMYLASE FAMILY MEMBER"/>
    <property type="match status" value="1"/>
</dbReference>
<dbReference type="SMART" id="SM00642">
    <property type="entry name" value="Aamy"/>
    <property type="match status" value="1"/>
</dbReference>
<dbReference type="InterPro" id="IPR013780">
    <property type="entry name" value="Glyco_hydro_b"/>
</dbReference>
<protein>
    <submittedName>
        <fullName evidence="4">Glycoside hydrolase family 13 protein</fullName>
    </submittedName>
</protein>
<accession>A0A516SIV2</accession>
<feature type="domain" description="Glycosyl hydrolase family 13 catalytic" evidence="3">
    <location>
        <begin position="20"/>
        <end position="390"/>
    </location>
</feature>
<dbReference type="Proteomes" id="UP000317550">
    <property type="component" value="Chromosome"/>
</dbReference>
<proteinExistence type="predicted"/>
<dbReference type="PANTHER" id="PTHR10357:SF210">
    <property type="entry name" value="MALTODEXTRIN GLUCOSIDASE"/>
    <property type="match status" value="1"/>
</dbReference>
<evidence type="ECO:0000256" key="1">
    <source>
        <dbReference type="ARBA" id="ARBA00022801"/>
    </source>
</evidence>
<name>A0A516SIV2_9NEIS</name>
<evidence type="ECO:0000313" key="4">
    <source>
        <dbReference type="EMBL" id="QDQ28082.1"/>
    </source>
</evidence>
<keyword evidence="2" id="KW-0326">Glycosidase</keyword>